<protein>
    <submittedName>
        <fullName evidence="1">Exodeoxyribonuclease V beta chain</fullName>
        <ecNumber evidence="1">3.1.11.5</ecNumber>
    </submittedName>
</protein>
<gene>
    <name evidence="1" type="primary">recB_4</name>
    <name evidence="1" type="ORF">NCTC13032_05935</name>
</gene>
<evidence type="ECO:0000313" key="2">
    <source>
        <dbReference type="Proteomes" id="UP000310719"/>
    </source>
</evidence>
<dbReference type="GO" id="GO:0008854">
    <property type="term" value="F:exodeoxyribonuclease V activity"/>
    <property type="evidence" value="ECO:0007669"/>
    <property type="project" value="UniProtKB-EC"/>
</dbReference>
<organism evidence="1 2">
    <name type="scientific">Leclercia adecarboxylata</name>
    <dbReference type="NCBI Taxonomy" id="83655"/>
    <lineage>
        <taxon>Bacteria</taxon>
        <taxon>Pseudomonadati</taxon>
        <taxon>Pseudomonadota</taxon>
        <taxon>Gammaproteobacteria</taxon>
        <taxon>Enterobacterales</taxon>
        <taxon>Enterobacteriaceae</taxon>
        <taxon>Leclercia</taxon>
    </lineage>
</organism>
<reference evidence="1 2" key="1">
    <citation type="submission" date="2019-05" db="EMBL/GenBank/DDBJ databases">
        <authorList>
            <consortium name="Pathogen Informatics"/>
        </authorList>
    </citation>
    <scope>NUCLEOTIDE SEQUENCE [LARGE SCALE GENOMIC DNA]</scope>
    <source>
        <strain evidence="1 2">NCTC13032</strain>
    </source>
</reference>
<accession>A0A4U9IGY6</accession>
<dbReference type="Gene3D" id="1.10.3170.10">
    <property type="entry name" value="Recbcd, chain B, domain 2"/>
    <property type="match status" value="1"/>
</dbReference>
<dbReference type="AlphaFoldDB" id="A0A4U9IGY6"/>
<name>A0A4U9IGY6_9ENTR</name>
<sequence length="85" mass="9470">MVYGKGRKELLRSIDRYLQGEAPVIKSPPPADETLASRHEKIVGLIATMKQQWCSSVAEIDAVIERSGIDRRKFNRGNQANTSSV</sequence>
<dbReference type="EMBL" id="LR590464">
    <property type="protein sequence ID" value="VTP77172.1"/>
    <property type="molecule type" value="Genomic_DNA"/>
</dbReference>
<dbReference type="Proteomes" id="UP000310719">
    <property type="component" value="Chromosome"/>
</dbReference>
<evidence type="ECO:0000313" key="1">
    <source>
        <dbReference type="EMBL" id="VTP77172.1"/>
    </source>
</evidence>
<dbReference type="EC" id="3.1.11.5" evidence="1"/>
<proteinExistence type="predicted"/>
<keyword evidence="1" id="KW-0378">Hydrolase</keyword>